<accession>L8WZ72</accession>
<dbReference type="PROSITE" id="PS50007">
    <property type="entry name" value="PIPLC_X_DOMAIN"/>
    <property type="match status" value="1"/>
</dbReference>
<dbReference type="EMBL" id="AFRT01000936">
    <property type="protein sequence ID" value="ELU42078.1"/>
    <property type="molecule type" value="Genomic_DNA"/>
</dbReference>
<sequence length="126" mass="14405">MTTRMYQAPVDHYTLTSTHHDGQSHWAGFNGDKYKAAREAVLAFVRLLGVGCQLNDVAPAVLDVTQSLEDLKNYLIQGHSNSRFYLMLPHTRNHRDGYRIFYYATHRGARVCGRRSSIWGDVNSDF</sequence>
<proteinExistence type="predicted"/>
<reference evidence="1 2" key="1">
    <citation type="journal article" date="2013" name="Nat. Commun.">
        <title>The evolution and pathogenic mechanisms of the rice sheath blight pathogen.</title>
        <authorList>
            <person name="Zheng A."/>
            <person name="Lin R."/>
            <person name="Xu L."/>
            <person name="Qin P."/>
            <person name="Tang C."/>
            <person name="Ai P."/>
            <person name="Zhang D."/>
            <person name="Liu Y."/>
            <person name="Sun Z."/>
            <person name="Feng H."/>
            <person name="Wang Y."/>
            <person name="Chen Y."/>
            <person name="Liang X."/>
            <person name="Fu R."/>
            <person name="Li Q."/>
            <person name="Zhang J."/>
            <person name="Yu X."/>
            <person name="Xie Z."/>
            <person name="Ding L."/>
            <person name="Guan P."/>
            <person name="Tang J."/>
            <person name="Liang Y."/>
            <person name="Wang S."/>
            <person name="Deng Q."/>
            <person name="Li S."/>
            <person name="Zhu J."/>
            <person name="Wang L."/>
            <person name="Liu H."/>
            <person name="Li P."/>
        </authorList>
    </citation>
    <scope>NUCLEOTIDE SEQUENCE [LARGE SCALE GENOMIC DNA]</scope>
    <source>
        <strain evidence="2">AG-1 IA</strain>
    </source>
</reference>
<comment type="caution">
    <text evidence="1">The sequence shown here is derived from an EMBL/GenBank/DDBJ whole genome shotgun (WGS) entry which is preliminary data.</text>
</comment>
<dbReference type="Proteomes" id="UP000011668">
    <property type="component" value="Unassembled WGS sequence"/>
</dbReference>
<evidence type="ECO:0000313" key="2">
    <source>
        <dbReference type="Proteomes" id="UP000011668"/>
    </source>
</evidence>
<protein>
    <submittedName>
        <fullName evidence="1">Uncharacterized protein</fullName>
    </submittedName>
</protein>
<keyword evidence="2" id="KW-1185">Reference proteome</keyword>
<name>L8WZ72_THACA</name>
<evidence type="ECO:0000313" key="1">
    <source>
        <dbReference type="EMBL" id="ELU42078.1"/>
    </source>
</evidence>
<dbReference type="OrthoDB" id="3133286at2759"/>
<gene>
    <name evidence="1" type="ORF">AG1IA_03901</name>
</gene>
<organism evidence="1 2">
    <name type="scientific">Thanatephorus cucumeris (strain AG1-IA)</name>
    <name type="common">Rice sheath blight fungus</name>
    <name type="synonym">Rhizoctonia solani</name>
    <dbReference type="NCBI Taxonomy" id="983506"/>
    <lineage>
        <taxon>Eukaryota</taxon>
        <taxon>Fungi</taxon>
        <taxon>Dikarya</taxon>
        <taxon>Basidiomycota</taxon>
        <taxon>Agaricomycotina</taxon>
        <taxon>Agaricomycetes</taxon>
        <taxon>Cantharellales</taxon>
        <taxon>Ceratobasidiaceae</taxon>
        <taxon>Rhizoctonia</taxon>
        <taxon>Rhizoctonia solani AG-1</taxon>
    </lineage>
</organism>
<dbReference type="HOGENOM" id="CLU_1983081_0_0_1"/>
<dbReference type="AlphaFoldDB" id="L8WZ72"/>